<feature type="compositionally biased region" description="Basic and acidic residues" evidence="3">
    <location>
        <begin position="86"/>
        <end position="117"/>
    </location>
</feature>
<evidence type="ECO:0000313" key="5">
    <source>
        <dbReference type="EMBL" id="KAJ4345577.1"/>
    </source>
</evidence>
<feature type="domain" description="BZIP" evidence="4">
    <location>
        <begin position="113"/>
        <end position="171"/>
    </location>
</feature>
<feature type="region of interest" description="Disordered" evidence="3">
    <location>
        <begin position="17"/>
        <end position="126"/>
    </location>
</feature>
<keyword evidence="6" id="KW-1185">Reference proteome</keyword>
<evidence type="ECO:0000313" key="6">
    <source>
        <dbReference type="Proteomes" id="UP001140513"/>
    </source>
</evidence>
<feature type="compositionally biased region" description="Polar residues" evidence="3">
    <location>
        <begin position="66"/>
        <end position="84"/>
    </location>
</feature>
<sequence>MSHNRYLSWSSDVLTMAPAYPPAGAPVDYPSPVSRRASECFSEAPGSRRGSSAFVPDMESKGHWQSIGSNSDSKSPLANFTFFKNLTEKKTTRDGQPAKRRGPKPDSKPALTRRQELNRQAQRTHRERKEMYIKALEQEVLRIKESFTNVSKERDAFAEENRRLKELLMAHGITFDNLSPVNGLQGFNSSYGGSSSGSVSGGYGTGTNSTGYTSPPTVGHGHRGSVSQDMNISMNQPQQIPQMNSGLDYDQIGIDFVLTYDHRTPYLSPPPQQ</sequence>
<feature type="region of interest" description="Disordered" evidence="3">
    <location>
        <begin position="193"/>
        <end position="224"/>
    </location>
</feature>
<dbReference type="OrthoDB" id="2590011at2759"/>
<dbReference type="GeneID" id="80915240"/>
<dbReference type="GO" id="GO:0001228">
    <property type="term" value="F:DNA-binding transcription activator activity, RNA polymerase II-specific"/>
    <property type="evidence" value="ECO:0007669"/>
    <property type="project" value="TreeGrafter"/>
</dbReference>
<comment type="subcellular location">
    <subcellularLocation>
        <location evidence="1">Nucleus</location>
    </subcellularLocation>
</comment>
<dbReference type="PANTHER" id="PTHR40621:SF6">
    <property type="entry name" value="AP-1-LIKE TRANSCRIPTION FACTOR YAP1-RELATED"/>
    <property type="match status" value="1"/>
</dbReference>
<dbReference type="AlphaFoldDB" id="A0A9W8XA91"/>
<dbReference type="PROSITE" id="PS50217">
    <property type="entry name" value="BZIP"/>
    <property type="match status" value="1"/>
</dbReference>
<dbReference type="Proteomes" id="UP001140513">
    <property type="component" value="Unassembled WGS sequence"/>
</dbReference>
<dbReference type="EMBL" id="JAPEUX010000009">
    <property type="protein sequence ID" value="KAJ4345577.1"/>
    <property type="molecule type" value="Genomic_DNA"/>
</dbReference>
<evidence type="ECO:0000256" key="3">
    <source>
        <dbReference type="SAM" id="MobiDB-lite"/>
    </source>
</evidence>
<organism evidence="5 6">
    <name type="scientific">Didymosphaeria variabile</name>
    <dbReference type="NCBI Taxonomy" id="1932322"/>
    <lineage>
        <taxon>Eukaryota</taxon>
        <taxon>Fungi</taxon>
        <taxon>Dikarya</taxon>
        <taxon>Ascomycota</taxon>
        <taxon>Pezizomycotina</taxon>
        <taxon>Dothideomycetes</taxon>
        <taxon>Pleosporomycetidae</taxon>
        <taxon>Pleosporales</taxon>
        <taxon>Massarineae</taxon>
        <taxon>Didymosphaeriaceae</taxon>
        <taxon>Didymosphaeria</taxon>
    </lineage>
</organism>
<keyword evidence="2" id="KW-0539">Nucleus</keyword>
<dbReference type="Gene3D" id="1.20.5.170">
    <property type="match status" value="1"/>
</dbReference>
<gene>
    <name evidence="5" type="ORF">N0V89_011710</name>
</gene>
<accession>A0A9W8XA91</accession>
<dbReference type="SMART" id="SM00338">
    <property type="entry name" value="BRLZ"/>
    <property type="match status" value="1"/>
</dbReference>
<reference evidence="5" key="1">
    <citation type="submission" date="2022-10" db="EMBL/GenBank/DDBJ databases">
        <title>Tapping the CABI collections for fungal endophytes: first genome assemblies for Collariella, Neodidymelliopsis, Ascochyta clinopodiicola, Didymella pomorum, Didymosphaeria variabile, Neocosmospora piperis and Neocucurbitaria cava.</title>
        <authorList>
            <person name="Hill R."/>
        </authorList>
    </citation>
    <scope>NUCLEOTIDE SEQUENCE</scope>
    <source>
        <strain evidence="5">IMI 356815</strain>
    </source>
</reference>
<dbReference type="PANTHER" id="PTHR40621">
    <property type="entry name" value="TRANSCRIPTION FACTOR KAPC-RELATED"/>
    <property type="match status" value="1"/>
</dbReference>
<dbReference type="InterPro" id="IPR004827">
    <property type="entry name" value="bZIP"/>
</dbReference>
<name>A0A9W8XA91_9PLEO</name>
<evidence type="ECO:0000256" key="2">
    <source>
        <dbReference type="ARBA" id="ARBA00023242"/>
    </source>
</evidence>
<dbReference type="InterPro" id="IPR046347">
    <property type="entry name" value="bZIP_sf"/>
</dbReference>
<proteinExistence type="predicted"/>
<evidence type="ECO:0000256" key="1">
    <source>
        <dbReference type="ARBA" id="ARBA00004123"/>
    </source>
</evidence>
<dbReference type="SUPFAM" id="SSF57959">
    <property type="entry name" value="Leucine zipper domain"/>
    <property type="match status" value="1"/>
</dbReference>
<evidence type="ECO:0000259" key="4">
    <source>
        <dbReference type="PROSITE" id="PS50217"/>
    </source>
</evidence>
<dbReference type="RefSeq" id="XP_056065741.1">
    <property type="nucleotide sequence ID" value="XM_056220438.1"/>
</dbReference>
<dbReference type="InterPro" id="IPR050936">
    <property type="entry name" value="AP-1-like"/>
</dbReference>
<protein>
    <recommendedName>
        <fullName evidence="4">BZIP domain-containing protein</fullName>
    </recommendedName>
</protein>
<dbReference type="GO" id="GO:0090575">
    <property type="term" value="C:RNA polymerase II transcription regulator complex"/>
    <property type="evidence" value="ECO:0007669"/>
    <property type="project" value="TreeGrafter"/>
</dbReference>
<dbReference type="CDD" id="cd14688">
    <property type="entry name" value="bZIP_YAP"/>
    <property type="match status" value="1"/>
</dbReference>
<comment type="caution">
    <text evidence="5">The sequence shown here is derived from an EMBL/GenBank/DDBJ whole genome shotgun (WGS) entry which is preliminary data.</text>
</comment>
<dbReference type="GO" id="GO:0000976">
    <property type="term" value="F:transcription cis-regulatory region binding"/>
    <property type="evidence" value="ECO:0007669"/>
    <property type="project" value="InterPro"/>
</dbReference>